<keyword evidence="2" id="KW-1185">Reference proteome</keyword>
<dbReference type="EMBL" id="BMMK01000063">
    <property type="protein sequence ID" value="GGM83672.1"/>
    <property type="molecule type" value="Genomic_DNA"/>
</dbReference>
<protein>
    <recommendedName>
        <fullName evidence="3">ABM domain-containing protein</fullName>
    </recommendedName>
</protein>
<gene>
    <name evidence="1" type="ORF">GCM10012275_62860</name>
</gene>
<dbReference type="Gene3D" id="3.30.70.100">
    <property type="match status" value="1"/>
</dbReference>
<dbReference type="SUPFAM" id="SSF54909">
    <property type="entry name" value="Dimeric alpha+beta barrel"/>
    <property type="match status" value="1"/>
</dbReference>
<evidence type="ECO:0008006" key="3">
    <source>
        <dbReference type="Google" id="ProtNLM"/>
    </source>
</evidence>
<reference evidence="1" key="1">
    <citation type="journal article" date="2014" name="Int. J. Syst. Evol. Microbiol.">
        <title>Complete genome sequence of Corynebacterium casei LMG S-19264T (=DSM 44701T), isolated from a smear-ripened cheese.</title>
        <authorList>
            <consortium name="US DOE Joint Genome Institute (JGI-PGF)"/>
            <person name="Walter F."/>
            <person name="Albersmeier A."/>
            <person name="Kalinowski J."/>
            <person name="Ruckert C."/>
        </authorList>
    </citation>
    <scope>NUCLEOTIDE SEQUENCE</scope>
    <source>
        <strain evidence="1">CGMCC 4.5737</strain>
    </source>
</reference>
<evidence type="ECO:0000313" key="1">
    <source>
        <dbReference type="EMBL" id="GGM83672.1"/>
    </source>
</evidence>
<dbReference type="Proteomes" id="UP000637578">
    <property type="component" value="Unassembled WGS sequence"/>
</dbReference>
<dbReference type="RefSeq" id="WP_189062071.1">
    <property type="nucleotide sequence ID" value="NZ_BMMK01000063.1"/>
</dbReference>
<organism evidence="1 2">
    <name type="scientific">Longimycelium tulufanense</name>
    <dbReference type="NCBI Taxonomy" id="907463"/>
    <lineage>
        <taxon>Bacteria</taxon>
        <taxon>Bacillati</taxon>
        <taxon>Actinomycetota</taxon>
        <taxon>Actinomycetes</taxon>
        <taxon>Pseudonocardiales</taxon>
        <taxon>Pseudonocardiaceae</taxon>
        <taxon>Longimycelium</taxon>
    </lineage>
</organism>
<sequence length="108" mass="12307">MSERNPVTVVCTYRVKPGQSDEFERLLRRHWTTLWKQGLVTDERALVYRGTEDDGPVYVEVFQWLSADASDLAHTDPTVGAVWGPMTDLCEERGGKPAMQFLPVRPLE</sequence>
<proteinExistence type="predicted"/>
<reference evidence="1" key="2">
    <citation type="submission" date="2020-09" db="EMBL/GenBank/DDBJ databases">
        <authorList>
            <person name="Sun Q."/>
            <person name="Zhou Y."/>
        </authorList>
    </citation>
    <scope>NUCLEOTIDE SEQUENCE</scope>
    <source>
        <strain evidence="1">CGMCC 4.5737</strain>
    </source>
</reference>
<dbReference type="InterPro" id="IPR011008">
    <property type="entry name" value="Dimeric_a/b-barrel"/>
</dbReference>
<name>A0A8J3CJ10_9PSEU</name>
<accession>A0A8J3CJ10</accession>
<comment type="caution">
    <text evidence="1">The sequence shown here is derived from an EMBL/GenBank/DDBJ whole genome shotgun (WGS) entry which is preliminary data.</text>
</comment>
<evidence type="ECO:0000313" key="2">
    <source>
        <dbReference type="Proteomes" id="UP000637578"/>
    </source>
</evidence>
<dbReference type="AlphaFoldDB" id="A0A8J3CJ10"/>